<gene>
    <name evidence="2" type="ORF">ACFP1H_01135</name>
</gene>
<reference evidence="3" key="1">
    <citation type="journal article" date="2019" name="Int. J. Syst. Evol. Microbiol.">
        <title>The Global Catalogue of Microorganisms (GCM) 10K type strain sequencing project: providing services to taxonomists for standard genome sequencing and annotation.</title>
        <authorList>
            <consortium name="The Broad Institute Genomics Platform"/>
            <consortium name="The Broad Institute Genome Sequencing Center for Infectious Disease"/>
            <person name="Wu L."/>
            <person name="Ma J."/>
        </authorList>
    </citation>
    <scope>NUCLEOTIDE SEQUENCE [LARGE SCALE GENOMIC DNA]</scope>
    <source>
        <strain evidence="3">CCM 8950</strain>
    </source>
</reference>
<protein>
    <submittedName>
        <fullName evidence="2">Helix-turn-helix domain-containing protein</fullName>
    </submittedName>
</protein>
<keyword evidence="3" id="KW-1185">Reference proteome</keyword>
<accession>A0ABW1T5B5</accession>
<evidence type="ECO:0000313" key="3">
    <source>
        <dbReference type="Proteomes" id="UP001596190"/>
    </source>
</evidence>
<organism evidence="2 3">
    <name type="scientific">Secundilactobacillus hailunensis</name>
    <dbReference type="NCBI Taxonomy" id="2559923"/>
    <lineage>
        <taxon>Bacteria</taxon>
        <taxon>Bacillati</taxon>
        <taxon>Bacillota</taxon>
        <taxon>Bacilli</taxon>
        <taxon>Lactobacillales</taxon>
        <taxon>Lactobacillaceae</taxon>
        <taxon>Secundilactobacillus</taxon>
    </lineage>
</organism>
<dbReference type="InterPro" id="IPR021027">
    <property type="entry name" value="Transposase_put_HTH"/>
</dbReference>
<feature type="domain" description="Transposase putative helix-turn-helix" evidence="1">
    <location>
        <begin position="1"/>
        <end position="45"/>
    </location>
</feature>
<name>A0ABW1T5B5_9LACO</name>
<proteinExistence type="predicted"/>
<dbReference type="EMBL" id="JBHSSA010000019">
    <property type="protein sequence ID" value="MFC6253211.1"/>
    <property type="molecule type" value="Genomic_DNA"/>
</dbReference>
<feature type="non-terminal residue" evidence="2">
    <location>
        <position position="63"/>
    </location>
</feature>
<evidence type="ECO:0000313" key="2">
    <source>
        <dbReference type="EMBL" id="MFC6253211.1"/>
    </source>
</evidence>
<dbReference type="RefSeq" id="WP_380958135.1">
    <property type="nucleotide sequence ID" value="NZ_JBHSSA010000019.1"/>
</dbReference>
<comment type="caution">
    <text evidence="2">The sequence shown here is derived from an EMBL/GenBank/DDBJ whole genome shotgun (WGS) entry which is preliminary data.</text>
</comment>
<evidence type="ECO:0000259" key="1">
    <source>
        <dbReference type="Pfam" id="PF12323"/>
    </source>
</evidence>
<dbReference type="Pfam" id="PF12323">
    <property type="entry name" value="HTH_OrfB_IS605"/>
    <property type="match status" value="1"/>
</dbReference>
<sequence>MTLKGIKLRLYPNRDQQLKIKLNFGYNRFVWNQMLAMMVERYQNNPEAKFLNAFALNNLLPAL</sequence>
<dbReference type="Proteomes" id="UP001596190">
    <property type="component" value="Unassembled WGS sequence"/>
</dbReference>